<protein>
    <recommendedName>
        <fullName evidence="3">Nucleotidyltransferase family protein</fullName>
    </recommendedName>
</protein>
<dbReference type="RefSeq" id="WP_128215437.1">
    <property type="nucleotide sequence ID" value="NZ_CP025746.1"/>
</dbReference>
<reference evidence="1 2" key="1">
    <citation type="submission" date="2018-01" db="EMBL/GenBank/DDBJ databases">
        <title>Genome Sequencing and Assembly of Anaerobacter polyendosporus strain CT4.</title>
        <authorList>
            <person name="Tachaapaikoon C."/>
            <person name="Sutheeworapong S."/>
            <person name="Jenjaroenpun P."/>
            <person name="Wongsurawat T."/>
            <person name="Nookeaw I."/>
            <person name="Cheawchanlertfa P."/>
            <person name="Kosugi A."/>
            <person name="Cheevadhanarak S."/>
            <person name="Ratanakhanokchai K."/>
        </authorList>
    </citation>
    <scope>NUCLEOTIDE SEQUENCE [LARGE SCALE GENOMIC DNA]</scope>
    <source>
        <strain evidence="1 2">CT4</strain>
    </source>
</reference>
<name>A0A3R5VBP2_9CLOT</name>
<organism evidence="1 2">
    <name type="scientific">Clostridium manihotivorum</name>
    <dbReference type="NCBI Taxonomy" id="2320868"/>
    <lineage>
        <taxon>Bacteria</taxon>
        <taxon>Bacillati</taxon>
        <taxon>Bacillota</taxon>
        <taxon>Clostridia</taxon>
        <taxon>Eubacteriales</taxon>
        <taxon>Clostridiaceae</taxon>
        <taxon>Clostridium</taxon>
    </lineage>
</organism>
<dbReference type="OrthoDB" id="9773927at2"/>
<evidence type="ECO:0000313" key="1">
    <source>
        <dbReference type="EMBL" id="QAA34725.1"/>
    </source>
</evidence>
<dbReference type="Gene3D" id="3.30.460.40">
    <property type="match status" value="1"/>
</dbReference>
<keyword evidence="2" id="KW-1185">Reference proteome</keyword>
<proteinExistence type="predicted"/>
<gene>
    <name evidence="1" type="ORF">C1I91_25535</name>
</gene>
<dbReference type="Pfam" id="PF14907">
    <property type="entry name" value="NTP_transf_5"/>
    <property type="match status" value="1"/>
</dbReference>
<dbReference type="InterPro" id="IPR039498">
    <property type="entry name" value="NTP_transf_5"/>
</dbReference>
<evidence type="ECO:0008006" key="3">
    <source>
        <dbReference type="Google" id="ProtNLM"/>
    </source>
</evidence>
<dbReference type="KEGG" id="cmah:C1I91_25535"/>
<dbReference type="Proteomes" id="UP000286268">
    <property type="component" value="Chromosome"/>
</dbReference>
<evidence type="ECO:0000313" key="2">
    <source>
        <dbReference type="Proteomes" id="UP000286268"/>
    </source>
</evidence>
<sequence>MNTAQKALIDLLSASIRKNEVDLSYIDEIDWNEVYEEADAHAVLPLIFPTVKKISSSCNINGEIINKWTNNTIMNAVCQTQHINHMKTVFTAFNEAGIQVVALKGLILRDLYPNPEFRTMSDSDILIKKEYSDQAEKLLNNLGYSKYGSIGNESCFTHPNALSIDLHWSLSDESQLKNVYPFENTIWQNLRKYNFNGIEVQALSLEYELIHLFVHIASHMIKSGFGLRQLCDIFVFIDKNRNQIDWNLIYSLADICKLNKLINIILCLCHSLFDLDLPSAYSKTYHQTDKYMGILINEVFQSGVYGKRDEVRISSSRLLSNTLKVEKNTNKFKVILRYLFPSVRLLDKRYSYASKYPFLLIFAWIHRLFYELIFNIFKLEELFKIGSISSLVESRYDLIKWLQL</sequence>
<dbReference type="AlphaFoldDB" id="A0A3R5VBP2"/>
<accession>A0A3R5VBP2</accession>
<dbReference type="EMBL" id="CP025746">
    <property type="protein sequence ID" value="QAA34725.1"/>
    <property type="molecule type" value="Genomic_DNA"/>
</dbReference>